<organism evidence="1 2">
    <name type="scientific">Ilex paraguariensis</name>
    <name type="common">yerba mate</name>
    <dbReference type="NCBI Taxonomy" id="185542"/>
    <lineage>
        <taxon>Eukaryota</taxon>
        <taxon>Viridiplantae</taxon>
        <taxon>Streptophyta</taxon>
        <taxon>Embryophyta</taxon>
        <taxon>Tracheophyta</taxon>
        <taxon>Spermatophyta</taxon>
        <taxon>Magnoliopsida</taxon>
        <taxon>eudicotyledons</taxon>
        <taxon>Gunneridae</taxon>
        <taxon>Pentapetalae</taxon>
        <taxon>asterids</taxon>
        <taxon>campanulids</taxon>
        <taxon>Aquifoliales</taxon>
        <taxon>Aquifoliaceae</taxon>
        <taxon>Ilex</taxon>
    </lineage>
</organism>
<gene>
    <name evidence="1" type="ORF">ILEXP_LOCUS55933</name>
</gene>
<dbReference type="EMBL" id="CAUOFW020009357">
    <property type="protein sequence ID" value="CAK9185524.1"/>
    <property type="molecule type" value="Genomic_DNA"/>
</dbReference>
<accession>A0ABC8UXU6</accession>
<evidence type="ECO:0000313" key="2">
    <source>
        <dbReference type="Proteomes" id="UP001642360"/>
    </source>
</evidence>
<sequence length="237" mass="26257">MVRVVPSSSFSSSTISFISTIFRGDSAQAKGNLSHRNANFDLDEVLRDENPMAVINLELDAPHTLRICCLRRLYIELVTPKNLAKYQLGSLVEEAASTEEVMFVDLPIFFVDPATMVFDKEALKRAIIERKLAKQTKDFGPFKKLRHLVGFPSEKDLRKASNVPAPPAPIVKRLASSNSSPPTQPLEVQSFLCSATVATKAFTTIIPEANLLEVGKLTSNDKALNPLFMALLRWGRL</sequence>
<proteinExistence type="predicted"/>
<keyword evidence="2" id="KW-1185">Reference proteome</keyword>
<dbReference type="AlphaFoldDB" id="A0ABC8UXU6"/>
<comment type="caution">
    <text evidence="1">The sequence shown here is derived from an EMBL/GenBank/DDBJ whole genome shotgun (WGS) entry which is preliminary data.</text>
</comment>
<reference evidence="1 2" key="1">
    <citation type="submission" date="2024-02" db="EMBL/GenBank/DDBJ databases">
        <authorList>
            <person name="Vignale AGUSTIN F."/>
            <person name="Sosa J E."/>
            <person name="Modenutti C."/>
        </authorList>
    </citation>
    <scope>NUCLEOTIDE SEQUENCE [LARGE SCALE GENOMIC DNA]</scope>
</reference>
<protein>
    <submittedName>
        <fullName evidence="1">Uncharacterized protein</fullName>
    </submittedName>
</protein>
<evidence type="ECO:0000313" key="1">
    <source>
        <dbReference type="EMBL" id="CAK9185524.1"/>
    </source>
</evidence>
<dbReference type="Proteomes" id="UP001642360">
    <property type="component" value="Unassembled WGS sequence"/>
</dbReference>
<name>A0ABC8UXU6_9AQUA</name>